<dbReference type="Proteomes" id="UP001455088">
    <property type="component" value="Unassembled WGS sequence"/>
</dbReference>
<evidence type="ECO:0000313" key="2">
    <source>
        <dbReference type="Proteomes" id="UP001455088"/>
    </source>
</evidence>
<dbReference type="InterPro" id="IPR002763">
    <property type="entry name" value="DUF72"/>
</dbReference>
<dbReference type="EMBL" id="JBBYHY010000002">
    <property type="protein sequence ID" value="MEL3952838.1"/>
    <property type="molecule type" value="Genomic_DNA"/>
</dbReference>
<dbReference type="PANTHER" id="PTHR30348">
    <property type="entry name" value="UNCHARACTERIZED PROTEIN YECE"/>
    <property type="match status" value="1"/>
</dbReference>
<organism evidence="1 2">
    <name type="scientific">Stenotrophomonas bentonitica</name>
    <dbReference type="NCBI Taxonomy" id="1450134"/>
    <lineage>
        <taxon>Bacteria</taxon>
        <taxon>Pseudomonadati</taxon>
        <taxon>Pseudomonadota</taxon>
        <taxon>Gammaproteobacteria</taxon>
        <taxon>Lysobacterales</taxon>
        <taxon>Lysobacteraceae</taxon>
        <taxon>Stenotrophomonas</taxon>
    </lineage>
</organism>
<gene>
    <name evidence="1" type="ORF">AAE039_04610</name>
</gene>
<evidence type="ECO:0000313" key="1">
    <source>
        <dbReference type="EMBL" id="MEL3952838.1"/>
    </source>
</evidence>
<reference evidence="1 2" key="1">
    <citation type="submission" date="2024-04" db="EMBL/GenBank/DDBJ databases">
        <title>Bacterial endophytes with biocontrol capabilities against important plant pathogens.</title>
        <authorList>
            <person name="Alayande K.A."/>
        </authorList>
    </citation>
    <scope>NUCLEOTIDE SEQUENCE [LARGE SCALE GENOMIC DNA]</scope>
    <source>
        <strain evidence="1 2">KV22</strain>
    </source>
</reference>
<dbReference type="PANTHER" id="PTHR30348:SF4">
    <property type="entry name" value="DUF72 DOMAIN-CONTAINING PROTEIN"/>
    <property type="match status" value="1"/>
</dbReference>
<dbReference type="InterPro" id="IPR036520">
    <property type="entry name" value="UPF0759_sf"/>
</dbReference>
<comment type="caution">
    <text evidence="1">The sequence shown here is derived from an EMBL/GenBank/DDBJ whole genome shotgun (WGS) entry which is preliminary data.</text>
</comment>
<dbReference type="SUPFAM" id="SSF117396">
    <property type="entry name" value="TM1631-like"/>
    <property type="match status" value="1"/>
</dbReference>
<proteinExistence type="predicted"/>
<accession>A0ABU9JJ28</accession>
<protein>
    <submittedName>
        <fullName evidence="1">DUF72 domain-containing protein</fullName>
    </submittedName>
</protein>
<dbReference type="Pfam" id="PF01904">
    <property type="entry name" value="DUF72"/>
    <property type="match status" value="1"/>
</dbReference>
<sequence>MSAPPGIIRTGIGGWVFPAWRGGTFYPAGLPQREELAYASEQLGCIEINSTFYRAQKPAIYAQWREQTPEGFRFSAKAPRTITQTHDLTTVGERAERFIEGISALEDRLGPLIWQFGENHPAAAAEFDAFLGMLPRKVGGERLQHALEVRNPAAWTPELLAAARAHGAALVFSGSDDYPSFADPTADFIYARLMRSRANLRAGYPARAMEQWCLRAMRWARGEDNADLPHLAADVPAQSPREVYVLFIGAAKQRNPGAAMALRDQLRQLGGG</sequence>
<name>A0ABU9JJ28_9GAMM</name>
<dbReference type="Gene3D" id="3.20.20.410">
    <property type="entry name" value="Protein of unknown function UPF0759"/>
    <property type="match status" value="1"/>
</dbReference>
<keyword evidence="2" id="KW-1185">Reference proteome</keyword>
<dbReference type="RefSeq" id="WP_341986612.1">
    <property type="nucleotide sequence ID" value="NZ_JBBYHY010000002.1"/>
</dbReference>